<gene>
    <name evidence="2" type="ORF">LF296_10945</name>
</gene>
<dbReference type="RefSeq" id="WP_272654353.1">
    <property type="nucleotide sequence ID" value="NZ_CP085083.1"/>
</dbReference>
<dbReference type="EMBL" id="CP085083">
    <property type="protein sequence ID" value="WDZ49851.1"/>
    <property type="molecule type" value="Genomic_DNA"/>
</dbReference>
<organism evidence="2 3">
    <name type="scientific">Acinetobacter vivianii</name>
    <dbReference type="NCBI Taxonomy" id="1776742"/>
    <lineage>
        <taxon>Bacteria</taxon>
        <taxon>Pseudomonadati</taxon>
        <taxon>Pseudomonadota</taxon>
        <taxon>Gammaproteobacteria</taxon>
        <taxon>Moraxellales</taxon>
        <taxon>Moraxellaceae</taxon>
        <taxon>Acinetobacter</taxon>
    </lineage>
</organism>
<feature type="transmembrane region" description="Helical" evidence="1">
    <location>
        <begin position="39"/>
        <end position="57"/>
    </location>
</feature>
<keyword evidence="1" id="KW-1133">Transmembrane helix</keyword>
<evidence type="ECO:0000313" key="3">
    <source>
        <dbReference type="Proteomes" id="UP001199528"/>
    </source>
</evidence>
<reference evidence="2" key="1">
    <citation type="journal article" date="2022" name="Front Environ Sci">
        <title>Complete genome sequence analysis of a novel alkane-degrading bacterial strain, Acinetobacter vivianii KJ-1, and its diesel degradation ability.</title>
        <authorList>
            <person name="Zhang Y."/>
            <person name="Song F."/>
            <person name="Wang J."/>
            <person name="Zhao Q."/>
            <person name="Zheng L."/>
            <person name="Wang Z."/>
            <person name="Zhang X."/>
            <person name="Gao Y."/>
            <person name="Chen G."/>
            <person name="Huang Y."/>
        </authorList>
    </citation>
    <scope>NUCLEOTIDE SEQUENCE</scope>
    <source>
        <strain evidence="2">KJ-1</strain>
    </source>
</reference>
<dbReference type="AlphaFoldDB" id="A0AAJ6P404"/>
<name>A0AAJ6P404_9GAMM</name>
<evidence type="ECO:0000313" key="2">
    <source>
        <dbReference type="EMBL" id="WDZ49851.1"/>
    </source>
</evidence>
<sequence>MNGNVNEKLRSVANKVVVYQFFSIIILAFFTVVGSEYDLNILVFLGFFIVAVYSIYIKNIDF</sequence>
<dbReference type="Proteomes" id="UP001199528">
    <property type="component" value="Chromosome"/>
</dbReference>
<proteinExistence type="predicted"/>
<reference evidence="2" key="2">
    <citation type="submission" date="2023-02" db="EMBL/GenBank/DDBJ databases">
        <authorList>
            <person name="Huang Y."/>
            <person name="Zhang Y."/>
            <person name="Zhang T."/>
            <person name="Wang J."/>
        </authorList>
    </citation>
    <scope>NUCLEOTIDE SEQUENCE</scope>
    <source>
        <strain evidence="2">KJ-1</strain>
    </source>
</reference>
<feature type="transmembrane region" description="Helical" evidence="1">
    <location>
        <begin position="12"/>
        <end position="33"/>
    </location>
</feature>
<protein>
    <submittedName>
        <fullName evidence="2">Uncharacterized protein</fullName>
    </submittedName>
</protein>
<accession>A0AAJ6P404</accession>
<keyword evidence="1" id="KW-0812">Transmembrane</keyword>
<keyword evidence="1" id="KW-0472">Membrane</keyword>
<evidence type="ECO:0000256" key="1">
    <source>
        <dbReference type="SAM" id="Phobius"/>
    </source>
</evidence>
<dbReference type="KEGG" id="aviv:LF296_10945"/>